<dbReference type="AlphaFoldDB" id="A0A2J7YX98"/>
<evidence type="ECO:0008006" key="3">
    <source>
        <dbReference type="Google" id="ProtNLM"/>
    </source>
</evidence>
<name>A0A2J7YX98_STRMQ</name>
<comment type="caution">
    <text evidence="1">The sequence shown here is derived from an EMBL/GenBank/DDBJ whole genome shotgun (WGS) entry which is preliminary data.</text>
</comment>
<reference evidence="1 2" key="1">
    <citation type="submission" date="2015-09" db="EMBL/GenBank/DDBJ databases">
        <title>Genome sequence, genome mining and natural product profiling of a biocontrol bacterium Streptomyces malaysiensis F913.</title>
        <authorList>
            <person name="Xu Y."/>
            <person name="Wei J."/>
            <person name="Xie J."/>
            <person name="Li T."/>
            <person name="Zhou Z."/>
        </authorList>
    </citation>
    <scope>NUCLEOTIDE SEQUENCE [LARGE SCALE GENOMIC DNA]</scope>
    <source>
        <strain evidence="1 2">F913</strain>
    </source>
</reference>
<protein>
    <recommendedName>
        <fullName evidence="3">DUF4188 domain-containing protein</fullName>
    </recommendedName>
</protein>
<organism evidence="1 2">
    <name type="scientific">Streptomyces malaysiensis</name>
    <dbReference type="NCBI Taxonomy" id="92644"/>
    <lineage>
        <taxon>Bacteria</taxon>
        <taxon>Bacillati</taxon>
        <taxon>Actinomycetota</taxon>
        <taxon>Actinomycetes</taxon>
        <taxon>Kitasatosporales</taxon>
        <taxon>Streptomycetaceae</taxon>
        <taxon>Streptomyces</taxon>
        <taxon>Streptomyces violaceusniger group</taxon>
    </lineage>
</organism>
<evidence type="ECO:0000313" key="1">
    <source>
        <dbReference type="EMBL" id="PNG92654.1"/>
    </source>
</evidence>
<dbReference type="Pfam" id="PF13826">
    <property type="entry name" value="Monooxy_af470-like"/>
    <property type="match status" value="1"/>
</dbReference>
<gene>
    <name evidence="1" type="ORF">SMF913_28119</name>
</gene>
<evidence type="ECO:0000313" key="2">
    <source>
        <dbReference type="Proteomes" id="UP000236520"/>
    </source>
</evidence>
<keyword evidence="2" id="KW-1185">Reference proteome</keyword>
<accession>A0A2J7YX98</accession>
<dbReference type="InterPro" id="IPR025444">
    <property type="entry name" value="Monooxy_af470"/>
</dbReference>
<dbReference type="EMBL" id="LJIW01000002">
    <property type="protein sequence ID" value="PNG92654.1"/>
    <property type="molecule type" value="Genomic_DNA"/>
</dbReference>
<sequence>MRNEGITMGAELFAGRMTAEADGEVTVFLIGMRINRFRALRSWLPVFRAMPRMLRELARDEESGMLGHQLLFGPPRVVYVVQYWGSHEKLMRYAVAQDKEHRPAWTAFNRRIREGRGKVGFWHETYVVPAGAHEAVYINMPAFGLGKATGVIPVGRRGDRAADRLSLKGA</sequence>
<dbReference type="Proteomes" id="UP000236520">
    <property type="component" value="Unassembled WGS sequence"/>
</dbReference>
<proteinExistence type="predicted"/>